<feature type="region of interest" description="Disordered" evidence="1">
    <location>
        <begin position="693"/>
        <end position="1207"/>
    </location>
</feature>
<feature type="region of interest" description="Disordered" evidence="1">
    <location>
        <begin position="588"/>
        <end position="668"/>
    </location>
</feature>
<feature type="compositionally biased region" description="Acidic residues" evidence="1">
    <location>
        <begin position="444"/>
        <end position="468"/>
    </location>
</feature>
<dbReference type="Proteomes" id="UP001556367">
    <property type="component" value="Unassembled WGS sequence"/>
</dbReference>
<feature type="compositionally biased region" description="Basic and acidic residues" evidence="1">
    <location>
        <begin position="627"/>
        <end position="641"/>
    </location>
</feature>
<feature type="compositionally biased region" description="Low complexity" evidence="1">
    <location>
        <begin position="1065"/>
        <end position="1078"/>
    </location>
</feature>
<feature type="compositionally biased region" description="Low complexity" evidence="1">
    <location>
        <begin position="839"/>
        <end position="854"/>
    </location>
</feature>
<feature type="compositionally biased region" description="Polar residues" evidence="1">
    <location>
        <begin position="289"/>
        <end position="316"/>
    </location>
</feature>
<feature type="region of interest" description="Disordered" evidence="1">
    <location>
        <begin position="257"/>
        <end position="318"/>
    </location>
</feature>
<feature type="compositionally biased region" description="Acidic residues" evidence="1">
    <location>
        <begin position="642"/>
        <end position="660"/>
    </location>
</feature>
<keyword evidence="3" id="KW-1185">Reference proteome</keyword>
<protein>
    <submittedName>
        <fullName evidence="2">Uncharacterized protein</fullName>
    </submittedName>
</protein>
<feature type="compositionally biased region" description="Low complexity" evidence="1">
    <location>
        <begin position="266"/>
        <end position="283"/>
    </location>
</feature>
<proteinExistence type="predicted"/>
<feature type="compositionally biased region" description="Acidic residues" evidence="1">
    <location>
        <begin position="607"/>
        <end position="626"/>
    </location>
</feature>
<sequence>MSKSSTIMLNPTSPNAISSPDSALHSPQWAPPRTPLAPHRLAKLANALGVSTPIPAMQPSSAFMSHSNSLPNPSPASEHLRRSPTPSTASAMSSFPQPTSKYLLHVIPPLHLPHDSEFPDVTTPPPPNASGYHKQFKRGILVPVYPSLHLQLAAIAKEYALPSTAGLSLYLVNAKSPTGPPNPPMTMEDPDDEPGPLLSEEVWRHLWVRVLKAEQREDSAFVSRSATPNPFALGLGIITKSSPNLLADAPPIRSAQSKDTLDSGFTYPLTPSSTPSTTTISTTDLRLGTKSNASSSAHSDPETPDSSAPGLSQRANSLDLPGLHSPSIIPILAKVEFDIDRRKALWYDPWLRSRKNNHIMRAESRNARRTATADESINTPDERRPPFEFKLAGRNMTASPISLRSFADRDKEVFDEPEDVGDMVVIADAEKDGYEPLSDSSTSDSEDDGMLAEAEPDDDDDEEDEAEDATARVASMPGARDPLSDVFGTDAETWAEIRNSQPPKLPVNPNTLDLALTGAEIDRLPSPQDDFHDTTDLTKSEDEIQELLAEMSRPRLSVSIPTSPPQARARHIPPPLVLQTSASDLVVPADVSPNSGSAKLAYLNSSEDAELDEQSVLPEDDLEDDYDRDRPSADSEKREGAFFDDLDLGLDLTEEYDENDPNDRRKSQYLMKAQLDELEKTLAQFSPRELRADLSDDISLTLSPSPKLGELRNSDVLPPTPGLSPKPDVPSSSRTSASENKSWPAVPFSALRDSGTVQPSIKSPDRVPSPPQLAVNGITTSAPKPFMARPPSSGSISAETQFRMRELEEQEASYPLIHPPSNGHISPATESPVIPLSPDPFGRFSSSPGPSSSRQPPPRWDLGSPPSHGPMNDAIPPEYSRPSSAAPSSRFSADSFTGEDGLPKSLKSAGNGGLMSVKSIKKLWRKSNKNSISASASQSSGTGRSSPGPMPSVPGTPTFASMPMPPPPPLSAHGEFAHQQQQGGLVPPPSRASLAPPFPPPIQNHRADPSIAQMHFDQESPYPTRIAVSPRYSARPPSPNYPAPPPPLPEKEKSSVRKSILKWKSSASGSSSQNAANAEPRGSMDRAASPGMRSRRGSNVSNASPPNVLSEIPPSPRVPEHFLATRGPSVDGMNRQLVRSKMPSVDSTGRPRSATSSLARSASPQRSMGSSRDSEETRPSFDVSAFEIVSPRGGSGLSYPYHALDHD</sequence>
<feature type="compositionally biased region" description="Low complexity" evidence="1">
    <location>
        <begin position="83"/>
        <end position="94"/>
    </location>
</feature>
<accession>A0ABR3J8A1</accession>
<feature type="compositionally biased region" description="Pro residues" evidence="1">
    <location>
        <begin position="1036"/>
        <end position="1048"/>
    </location>
</feature>
<feature type="compositionally biased region" description="Polar residues" evidence="1">
    <location>
        <begin position="59"/>
        <end position="71"/>
    </location>
</feature>
<feature type="region of interest" description="Disordered" evidence="1">
    <location>
        <begin position="429"/>
        <end position="486"/>
    </location>
</feature>
<gene>
    <name evidence="2" type="ORF">HGRIS_008396</name>
</gene>
<evidence type="ECO:0000313" key="3">
    <source>
        <dbReference type="Proteomes" id="UP001556367"/>
    </source>
</evidence>
<dbReference type="EMBL" id="JASNQZ010000011">
    <property type="protein sequence ID" value="KAL0951722.1"/>
    <property type="molecule type" value="Genomic_DNA"/>
</dbReference>
<feature type="region of interest" description="Disordered" evidence="1">
    <location>
        <begin position="550"/>
        <end position="571"/>
    </location>
</feature>
<feature type="compositionally biased region" description="Polar residues" evidence="1">
    <location>
        <begin position="1097"/>
        <end position="1107"/>
    </location>
</feature>
<feature type="compositionally biased region" description="Basic residues" evidence="1">
    <location>
        <begin position="919"/>
        <end position="928"/>
    </location>
</feature>
<feature type="region of interest" description="Disordered" evidence="1">
    <location>
        <begin position="1"/>
        <end position="38"/>
    </location>
</feature>
<feature type="compositionally biased region" description="Polar residues" evidence="1">
    <location>
        <begin position="1"/>
        <end position="21"/>
    </location>
</feature>
<feature type="region of interest" description="Disordered" evidence="1">
    <location>
        <begin position="363"/>
        <end position="386"/>
    </location>
</feature>
<reference evidence="3" key="1">
    <citation type="submission" date="2024-06" db="EMBL/GenBank/DDBJ databases">
        <title>Multi-omics analyses provide insights into the biosynthesis of the anticancer antibiotic pleurotin in Hohenbuehelia grisea.</title>
        <authorList>
            <person name="Weaver J.A."/>
            <person name="Alberti F."/>
        </authorList>
    </citation>
    <scope>NUCLEOTIDE SEQUENCE [LARGE SCALE GENOMIC DNA]</scope>
    <source>
        <strain evidence="3">T-177</strain>
    </source>
</reference>
<feature type="region of interest" description="Disordered" evidence="1">
    <location>
        <begin position="59"/>
        <end position="95"/>
    </location>
</feature>
<comment type="caution">
    <text evidence="2">The sequence shown here is derived from an EMBL/GenBank/DDBJ whole genome shotgun (WGS) entry which is preliminary data.</text>
</comment>
<feature type="compositionally biased region" description="Low complexity" evidence="1">
    <location>
        <begin position="880"/>
        <end position="896"/>
    </location>
</feature>
<organism evidence="2 3">
    <name type="scientific">Hohenbuehelia grisea</name>
    <dbReference type="NCBI Taxonomy" id="104357"/>
    <lineage>
        <taxon>Eukaryota</taxon>
        <taxon>Fungi</taxon>
        <taxon>Dikarya</taxon>
        <taxon>Basidiomycota</taxon>
        <taxon>Agaricomycotina</taxon>
        <taxon>Agaricomycetes</taxon>
        <taxon>Agaricomycetidae</taxon>
        <taxon>Agaricales</taxon>
        <taxon>Pleurotineae</taxon>
        <taxon>Pleurotaceae</taxon>
        <taxon>Hohenbuehelia</taxon>
    </lineage>
</organism>
<feature type="compositionally biased region" description="Pro residues" evidence="1">
    <location>
        <begin position="986"/>
        <end position="1002"/>
    </location>
</feature>
<feature type="compositionally biased region" description="Pro residues" evidence="1">
    <location>
        <begin position="718"/>
        <end position="728"/>
    </location>
</feature>
<evidence type="ECO:0000313" key="2">
    <source>
        <dbReference type="EMBL" id="KAL0951722.1"/>
    </source>
</evidence>
<feature type="compositionally biased region" description="Low complexity" evidence="1">
    <location>
        <begin position="929"/>
        <end position="946"/>
    </location>
</feature>
<feature type="compositionally biased region" description="Low complexity" evidence="1">
    <location>
        <begin position="1150"/>
        <end position="1163"/>
    </location>
</feature>
<evidence type="ECO:0000256" key="1">
    <source>
        <dbReference type="SAM" id="MobiDB-lite"/>
    </source>
</evidence>
<name>A0ABR3J8A1_9AGAR</name>
<feature type="compositionally biased region" description="Polar residues" evidence="1">
    <location>
        <begin position="730"/>
        <end position="741"/>
    </location>
</feature>